<reference evidence="3 4" key="1">
    <citation type="submission" date="2020-07" db="EMBL/GenBank/DDBJ databases">
        <title>Roseicoccus Jingziensis gen. nov., sp. nov., isolated from coastal seawater.</title>
        <authorList>
            <person name="Feng X."/>
        </authorList>
    </citation>
    <scope>NUCLEOTIDE SEQUENCE [LARGE SCALE GENOMIC DNA]</scope>
    <source>
        <strain evidence="3 4">N1E253</strain>
    </source>
</reference>
<evidence type="ECO:0000256" key="1">
    <source>
        <dbReference type="SAM" id="SignalP"/>
    </source>
</evidence>
<comment type="caution">
    <text evidence="3">The sequence shown here is derived from an EMBL/GenBank/DDBJ whole genome shotgun (WGS) entry which is preliminary data.</text>
</comment>
<organism evidence="3 4">
    <name type="scientific">Oceaniferula marina</name>
    <dbReference type="NCBI Taxonomy" id="2748318"/>
    <lineage>
        <taxon>Bacteria</taxon>
        <taxon>Pseudomonadati</taxon>
        <taxon>Verrucomicrobiota</taxon>
        <taxon>Verrucomicrobiia</taxon>
        <taxon>Verrucomicrobiales</taxon>
        <taxon>Verrucomicrobiaceae</taxon>
        <taxon>Oceaniferula</taxon>
    </lineage>
</organism>
<sequence length="233" mass="23977">MTYASLTALAITAQAQAVTVNIDFGATGQVAPNPTSGTTSEFGQVWNAVEGVNGANTPAGTTTLSGPLVDSTGAATIVTLDMAWTNATGLDFSRFWDLHPADRDGDYVAIRGDSGGVFNTFTLKGLEENAKYNLTVWANNPGGTDFRVNGGSTVNVIGSTNSSAVNDSTAYTFHGVTANESGAIAMDWGHIDAPATANTWAGFTSMSITAVPEPTSAALLGLGGLSLILHRRK</sequence>
<name>A0A851GHS6_9BACT</name>
<evidence type="ECO:0000259" key="2">
    <source>
        <dbReference type="Pfam" id="PF07589"/>
    </source>
</evidence>
<evidence type="ECO:0000313" key="4">
    <source>
        <dbReference type="Proteomes" id="UP000557872"/>
    </source>
</evidence>
<dbReference type="AlphaFoldDB" id="A0A851GHS6"/>
<dbReference type="Pfam" id="PF07589">
    <property type="entry name" value="PEP-CTERM"/>
    <property type="match status" value="1"/>
</dbReference>
<dbReference type="EMBL" id="JACBAZ010000010">
    <property type="protein sequence ID" value="NWK57338.1"/>
    <property type="molecule type" value="Genomic_DNA"/>
</dbReference>
<accession>A0A851GHS6</accession>
<dbReference type="InterPro" id="IPR013424">
    <property type="entry name" value="Ice-binding_C"/>
</dbReference>
<dbReference type="NCBIfam" id="TIGR02595">
    <property type="entry name" value="PEP_CTERM"/>
    <property type="match status" value="1"/>
</dbReference>
<keyword evidence="1" id="KW-0732">Signal</keyword>
<protein>
    <submittedName>
        <fullName evidence="3">PEP-CTERM sorting domain-containing protein</fullName>
    </submittedName>
</protein>
<feature type="domain" description="Ice-binding protein C-terminal" evidence="2">
    <location>
        <begin position="210"/>
        <end position="232"/>
    </location>
</feature>
<gene>
    <name evidence="3" type="ORF">HW115_17085</name>
</gene>
<dbReference type="Proteomes" id="UP000557872">
    <property type="component" value="Unassembled WGS sequence"/>
</dbReference>
<proteinExistence type="predicted"/>
<evidence type="ECO:0000313" key="3">
    <source>
        <dbReference type="EMBL" id="NWK57338.1"/>
    </source>
</evidence>
<keyword evidence="4" id="KW-1185">Reference proteome</keyword>
<feature type="chain" id="PRO_5032774863" evidence="1">
    <location>
        <begin position="18"/>
        <end position="233"/>
    </location>
</feature>
<dbReference type="RefSeq" id="WP_178934180.1">
    <property type="nucleotide sequence ID" value="NZ_JACBAZ010000010.1"/>
</dbReference>
<feature type="signal peptide" evidence="1">
    <location>
        <begin position="1"/>
        <end position="17"/>
    </location>
</feature>